<dbReference type="FunFam" id="3.40.50.300:FF:000021">
    <property type="entry name" value="Lon protease homolog"/>
    <property type="match status" value="1"/>
</dbReference>
<dbReference type="AlphaFoldDB" id="A0A172T1A9"/>
<comment type="function">
    <text evidence="10">ATP-dependent serine protease that mediates the selective degradation of mutant and abnormal proteins as well as certain short-lived regulatory proteins. Required for cellular homeostasis and for survival from DNA damage and developmental changes induced by stress. Degrades polypeptides processively to yield small peptide fragments that are 5 to 10 amino acids long. Binds to DNA in a double-stranded, site-specific manner.</text>
</comment>
<keyword evidence="3 10" id="KW-0645">Protease</keyword>
<comment type="subcellular location">
    <subcellularLocation>
        <location evidence="1 10 11">Cytoplasm</location>
    </subcellularLocation>
</comment>
<dbReference type="InterPro" id="IPR046336">
    <property type="entry name" value="Lon_prtase_N_sf"/>
</dbReference>
<keyword evidence="8 10" id="KW-0346">Stress response</keyword>
<dbReference type="PIRSF" id="PIRSF001174">
    <property type="entry name" value="Lon_proteas"/>
    <property type="match status" value="1"/>
</dbReference>
<dbReference type="EC" id="3.4.21.53" evidence="10 11"/>
<feature type="region of interest" description="Disordered" evidence="17">
    <location>
        <begin position="803"/>
        <end position="822"/>
    </location>
</feature>
<dbReference type="Gene3D" id="1.20.5.5270">
    <property type="match status" value="1"/>
</dbReference>
<dbReference type="CDD" id="cd19500">
    <property type="entry name" value="RecA-like_Lon"/>
    <property type="match status" value="1"/>
</dbReference>
<evidence type="ECO:0000256" key="6">
    <source>
        <dbReference type="ARBA" id="ARBA00022825"/>
    </source>
</evidence>
<evidence type="ECO:0000256" key="1">
    <source>
        <dbReference type="ARBA" id="ARBA00004496"/>
    </source>
</evidence>
<evidence type="ECO:0000256" key="11">
    <source>
        <dbReference type="PIRNR" id="PIRNR001174"/>
    </source>
</evidence>
<dbReference type="SUPFAM" id="SSF54211">
    <property type="entry name" value="Ribosomal protein S5 domain 2-like"/>
    <property type="match status" value="1"/>
</dbReference>
<dbReference type="InterPro" id="IPR008268">
    <property type="entry name" value="Peptidase_S16_AS"/>
</dbReference>
<dbReference type="InterPro" id="IPR004815">
    <property type="entry name" value="Lon_bac/euk-typ"/>
</dbReference>
<feature type="active site" evidence="10 12">
    <location>
        <position position="702"/>
    </location>
</feature>
<dbReference type="InterPro" id="IPR027543">
    <property type="entry name" value="Lon_bac"/>
</dbReference>
<gene>
    <name evidence="10" type="primary">lon</name>
    <name evidence="20" type="ORF">JM64_01245</name>
</gene>
<dbReference type="InterPro" id="IPR014721">
    <property type="entry name" value="Ribsml_uS5_D2-typ_fold_subgr"/>
</dbReference>
<dbReference type="GO" id="GO:0004252">
    <property type="term" value="F:serine-type endopeptidase activity"/>
    <property type="evidence" value="ECO:0007669"/>
    <property type="project" value="UniProtKB-UniRule"/>
</dbReference>
<dbReference type="SUPFAM" id="SSF52540">
    <property type="entry name" value="P-loop containing nucleoside triphosphate hydrolases"/>
    <property type="match status" value="1"/>
</dbReference>
<evidence type="ECO:0000259" key="19">
    <source>
        <dbReference type="PROSITE" id="PS51787"/>
    </source>
</evidence>
<evidence type="ECO:0000256" key="4">
    <source>
        <dbReference type="ARBA" id="ARBA00022741"/>
    </source>
</evidence>
<evidence type="ECO:0000256" key="5">
    <source>
        <dbReference type="ARBA" id="ARBA00022801"/>
    </source>
</evidence>
<keyword evidence="20" id="KW-0238">DNA-binding</keyword>
<dbReference type="InterPro" id="IPR003593">
    <property type="entry name" value="AAA+_ATPase"/>
</dbReference>
<comment type="similarity">
    <text evidence="10 11 14 15">Belongs to the peptidase S16 family.</text>
</comment>
<evidence type="ECO:0000256" key="14">
    <source>
        <dbReference type="PROSITE-ProRule" id="PRU01122"/>
    </source>
</evidence>
<evidence type="ECO:0000256" key="16">
    <source>
        <dbReference type="SAM" id="Coils"/>
    </source>
</evidence>
<evidence type="ECO:0000256" key="9">
    <source>
        <dbReference type="ARBA" id="ARBA00050665"/>
    </source>
</evidence>
<comment type="induction">
    <text evidence="10">By heat shock.</text>
</comment>
<evidence type="ECO:0000259" key="18">
    <source>
        <dbReference type="PROSITE" id="PS51786"/>
    </source>
</evidence>
<dbReference type="Gene3D" id="1.10.8.60">
    <property type="match status" value="1"/>
</dbReference>
<dbReference type="GO" id="GO:0005524">
    <property type="term" value="F:ATP binding"/>
    <property type="evidence" value="ECO:0007669"/>
    <property type="project" value="UniProtKB-UniRule"/>
</dbReference>
<dbReference type="SUPFAM" id="SSF88697">
    <property type="entry name" value="PUA domain-like"/>
    <property type="match status" value="1"/>
</dbReference>
<dbReference type="Gene3D" id="1.20.58.1480">
    <property type="match status" value="1"/>
</dbReference>
<evidence type="ECO:0000256" key="7">
    <source>
        <dbReference type="ARBA" id="ARBA00022840"/>
    </source>
</evidence>
<evidence type="ECO:0000256" key="2">
    <source>
        <dbReference type="ARBA" id="ARBA00022490"/>
    </source>
</evidence>
<keyword evidence="16" id="KW-0175">Coiled coil</keyword>
<dbReference type="OrthoDB" id="9803599at2"/>
<evidence type="ECO:0000256" key="8">
    <source>
        <dbReference type="ARBA" id="ARBA00023016"/>
    </source>
</evidence>
<proteinExistence type="evidence at transcript level"/>
<dbReference type="PATRIC" id="fig|93466.3.peg.287"/>
<dbReference type="Pfam" id="PF02190">
    <property type="entry name" value="LON_substr_bdg"/>
    <property type="match status" value="1"/>
</dbReference>
<dbReference type="SMART" id="SM00464">
    <property type="entry name" value="LON"/>
    <property type="match status" value="1"/>
</dbReference>
<keyword evidence="2 10" id="KW-0963">Cytoplasm</keyword>
<evidence type="ECO:0000256" key="13">
    <source>
        <dbReference type="PIRSR" id="PIRSR001174-2"/>
    </source>
</evidence>
<dbReference type="EMBL" id="CP011393">
    <property type="protein sequence ID" value="ANE40791.1"/>
    <property type="molecule type" value="Genomic_DNA"/>
</dbReference>
<feature type="compositionally biased region" description="Basic and acidic residues" evidence="17">
    <location>
        <begin position="17"/>
        <end position="28"/>
    </location>
</feature>
<dbReference type="InterPro" id="IPR003959">
    <property type="entry name" value="ATPase_AAA_core"/>
</dbReference>
<evidence type="ECO:0000313" key="21">
    <source>
        <dbReference type="Proteomes" id="UP000077096"/>
    </source>
</evidence>
<dbReference type="InterPro" id="IPR003111">
    <property type="entry name" value="Lon_prtase_N"/>
</dbReference>
<dbReference type="Pfam" id="PF05362">
    <property type="entry name" value="Lon_C"/>
    <property type="match status" value="1"/>
</dbReference>
<dbReference type="Gene3D" id="3.40.50.300">
    <property type="entry name" value="P-loop containing nucleotide triphosphate hydrolases"/>
    <property type="match status" value="1"/>
</dbReference>
<evidence type="ECO:0000256" key="12">
    <source>
        <dbReference type="PIRSR" id="PIRSR001174-1"/>
    </source>
</evidence>
<dbReference type="PANTHER" id="PTHR10046">
    <property type="entry name" value="ATP DEPENDENT LON PROTEASE FAMILY MEMBER"/>
    <property type="match status" value="1"/>
</dbReference>
<reference evidence="20 21" key="1">
    <citation type="submission" date="2014-08" db="EMBL/GenBank/DDBJ databases">
        <title>Fervidobacterium pennivorans DYC genome.</title>
        <authorList>
            <person name="Wushke S."/>
        </authorList>
    </citation>
    <scope>NUCLEOTIDE SEQUENCE [LARGE SCALE GENOMIC DNA]</scope>
    <source>
        <strain evidence="20 21">DYC</strain>
    </source>
</reference>
<organism evidence="20 21">
    <name type="scientific">Fervidobacterium pennivorans</name>
    <dbReference type="NCBI Taxonomy" id="93466"/>
    <lineage>
        <taxon>Bacteria</taxon>
        <taxon>Thermotogati</taxon>
        <taxon>Thermotogota</taxon>
        <taxon>Thermotogae</taxon>
        <taxon>Thermotogales</taxon>
        <taxon>Fervidobacteriaceae</taxon>
        <taxon>Fervidobacterium</taxon>
    </lineage>
</organism>
<name>A0A172T1A9_FERPE</name>
<dbReference type="PROSITE" id="PS01046">
    <property type="entry name" value="LON_SER"/>
    <property type="match status" value="1"/>
</dbReference>
<dbReference type="PROSITE" id="PS51786">
    <property type="entry name" value="LON_PROTEOLYTIC"/>
    <property type="match status" value="1"/>
</dbReference>
<feature type="coiled-coil region" evidence="16">
    <location>
        <begin position="217"/>
        <end position="254"/>
    </location>
</feature>
<dbReference type="GO" id="GO:0005737">
    <property type="term" value="C:cytoplasm"/>
    <property type="evidence" value="ECO:0007669"/>
    <property type="project" value="UniProtKB-SubCell"/>
</dbReference>
<evidence type="ECO:0000256" key="10">
    <source>
        <dbReference type="HAMAP-Rule" id="MF_01973"/>
    </source>
</evidence>
<evidence type="ECO:0000256" key="17">
    <source>
        <dbReference type="SAM" id="MobiDB-lite"/>
    </source>
</evidence>
<dbReference type="Pfam" id="PF22667">
    <property type="entry name" value="Lon_lid"/>
    <property type="match status" value="1"/>
</dbReference>
<dbReference type="FunFam" id="1.20.5.5270:FF:000002">
    <property type="entry name" value="Lon protease homolog"/>
    <property type="match status" value="1"/>
</dbReference>
<dbReference type="NCBIfam" id="TIGR00763">
    <property type="entry name" value="lon"/>
    <property type="match status" value="1"/>
</dbReference>
<dbReference type="SMART" id="SM00382">
    <property type="entry name" value="AAA"/>
    <property type="match status" value="1"/>
</dbReference>
<dbReference type="InterPro" id="IPR027065">
    <property type="entry name" value="Lon_Prtase"/>
</dbReference>
<dbReference type="InterPro" id="IPR008269">
    <property type="entry name" value="Lon_proteolytic"/>
</dbReference>
<dbReference type="GO" id="GO:0006515">
    <property type="term" value="P:protein quality control for misfolded or incompletely synthesized proteins"/>
    <property type="evidence" value="ECO:0007669"/>
    <property type="project" value="UniProtKB-UniRule"/>
</dbReference>
<keyword evidence="6 10" id="KW-0720">Serine protease</keyword>
<feature type="domain" description="Lon proteolytic" evidence="18">
    <location>
        <begin position="617"/>
        <end position="796"/>
    </location>
</feature>
<dbReference type="HAMAP" id="MF_01973">
    <property type="entry name" value="lon_bact"/>
    <property type="match status" value="1"/>
</dbReference>
<keyword evidence="4 10" id="KW-0547">Nucleotide-binding</keyword>
<keyword evidence="7 10" id="KW-0067">ATP-binding</keyword>
<dbReference type="InterPro" id="IPR020568">
    <property type="entry name" value="Ribosomal_Su5_D2-typ_SF"/>
</dbReference>
<feature type="domain" description="Lon N-terminal" evidence="19">
    <location>
        <begin position="37"/>
        <end position="231"/>
    </location>
</feature>
<dbReference type="InterPro" id="IPR027417">
    <property type="entry name" value="P-loop_NTPase"/>
</dbReference>
<dbReference type="InterPro" id="IPR054594">
    <property type="entry name" value="Lon_lid"/>
</dbReference>
<feature type="region of interest" description="Disordered" evidence="17">
    <location>
        <begin position="1"/>
        <end position="28"/>
    </location>
</feature>
<evidence type="ECO:0000256" key="15">
    <source>
        <dbReference type="RuleBase" id="RU000591"/>
    </source>
</evidence>
<dbReference type="Proteomes" id="UP000077096">
    <property type="component" value="Chromosome"/>
</dbReference>
<dbReference type="GO" id="GO:0016887">
    <property type="term" value="F:ATP hydrolysis activity"/>
    <property type="evidence" value="ECO:0007669"/>
    <property type="project" value="UniProtKB-UniRule"/>
</dbReference>
<dbReference type="PRINTS" id="PR00830">
    <property type="entry name" value="ENDOLAPTASE"/>
</dbReference>
<feature type="binding site" evidence="10 13">
    <location>
        <begin position="381"/>
        <end position="388"/>
    </location>
    <ligand>
        <name>ATP</name>
        <dbReference type="ChEBI" id="CHEBI:30616"/>
    </ligand>
</feature>
<feature type="active site" evidence="10 12">
    <location>
        <position position="745"/>
    </location>
</feature>
<keyword evidence="5 10" id="KW-0378">Hydrolase</keyword>
<accession>A0A172T1A9</accession>
<sequence>MDKTEKKNNQNNQKRFAKLEKEAKKSREERISIPNTLPAIAMRSNMVIFPNTVVPFYVGREKSLMALEHAMEHTNNLVFVVNQKDPAIEDPKESDLYKVGTIVRIIQVGKLPDNTFKVLVEGIARAKWIKNVGEKFFEFELEILRARYGKSKRLIALMRMVKEELHKYVQYSRKIPPETLMLLEDVDNADVFADIAASLCPGSIEEKQELLETVHPANRLEKILDILARETELLEIEQQLDQKVKERIEKSQREYYLREKLRVIRDELGGEEDVEIKEIREKIEKGNYPEHVKEKAQAELQRLEKMSPYAPEASVIRTYLDWILNLPWYEKTEDTVDIEYAEKVLNEDHYGLEEPKQRILEYLATRKLSDKTKAPIICFVGPPGVGKTSLAKSIARAMNRKFGRMSLGGLRDEAEIRGHRRTYVGAMPGRIIQLIRKLGVKNPVILLDEIDKMGISFQGDPASALLEVLDPEQNKDFVDHYIELPFDLSEVLFITTANVLYTIPPALRDRMEVIEISSYTDVEKFYIAKNYIIPKIYEEFTEKKTKIFVFKDSAIKKIIHEYTLEPGVRELERQLRSVVRKATLEFTKTNKTVVITPEKVAEYLGPEKIREEDSLEEPLVGIATGLAWTPNGGTTLYIESALIPGNGQLIITGQLGDVMKESVRIALSLARKLCGENYSEKFTKYDIHIHVPEGAVPKDGPSAGVTITTALVSVVKDIPIRNDVAMTGEITLRGRVLPVGGIKEKVLAAYRKGIKTVILPKKNEVDLEKIPEEVKKNMNFIFVETIDEVLEVALCETNANKQTNKTNRGKKRRTRKSDSETK</sequence>
<dbReference type="GO" id="GO:0004176">
    <property type="term" value="F:ATP-dependent peptidase activity"/>
    <property type="evidence" value="ECO:0007669"/>
    <property type="project" value="UniProtKB-UniRule"/>
</dbReference>
<comment type="subunit">
    <text evidence="10 11">Homohexamer. Organized in a ring with a central cavity.</text>
</comment>
<dbReference type="PROSITE" id="PS51787">
    <property type="entry name" value="LON_N"/>
    <property type="match status" value="1"/>
</dbReference>
<dbReference type="GO" id="GO:0034605">
    <property type="term" value="P:cellular response to heat"/>
    <property type="evidence" value="ECO:0007669"/>
    <property type="project" value="UniProtKB-UniRule"/>
</dbReference>
<comment type="catalytic activity">
    <reaction evidence="9 10 11 14">
        <text>Hydrolysis of proteins in presence of ATP.</text>
        <dbReference type="EC" id="3.4.21.53"/>
    </reaction>
</comment>
<dbReference type="Pfam" id="PF00004">
    <property type="entry name" value="AAA"/>
    <property type="match status" value="1"/>
</dbReference>
<evidence type="ECO:0000256" key="3">
    <source>
        <dbReference type="ARBA" id="ARBA00022670"/>
    </source>
</evidence>
<dbReference type="GO" id="GO:0043565">
    <property type="term" value="F:sequence-specific DNA binding"/>
    <property type="evidence" value="ECO:0007669"/>
    <property type="project" value="UniProtKB-UniRule"/>
</dbReference>
<dbReference type="Gene3D" id="3.30.230.10">
    <property type="match status" value="1"/>
</dbReference>
<dbReference type="Gene3D" id="2.30.130.40">
    <property type="entry name" value="LON domain-like"/>
    <property type="match status" value="1"/>
</dbReference>
<protein>
    <recommendedName>
        <fullName evidence="10 11">Lon protease</fullName>
        <ecNumber evidence="10 11">3.4.21.53</ecNumber>
    </recommendedName>
    <alternativeName>
        <fullName evidence="10">ATP-dependent protease La</fullName>
    </alternativeName>
</protein>
<evidence type="ECO:0000313" key="20">
    <source>
        <dbReference type="EMBL" id="ANE40791.1"/>
    </source>
</evidence>
<dbReference type="InterPro" id="IPR015947">
    <property type="entry name" value="PUA-like_sf"/>
</dbReference>
<dbReference type="KEGG" id="fng:JM64_01245"/>